<dbReference type="RefSeq" id="WP_092866656.1">
    <property type="nucleotide sequence ID" value="NZ_FOQH01000068.1"/>
</dbReference>
<accession>A0A1I3QX76</accession>
<organism evidence="1 2">
    <name type="scientific">Albimonas pacifica</name>
    <dbReference type="NCBI Taxonomy" id="1114924"/>
    <lineage>
        <taxon>Bacteria</taxon>
        <taxon>Pseudomonadati</taxon>
        <taxon>Pseudomonadota</taxon>
        <taxon>Alphaproteobacteria</taxon>
        <taxon>Rhodobacterales</taxon>
        <taxon>Paracoccaceae</taxon>
        <taxon>Albimonas</taxon>
    </lineage>
</organism>
<sequence length="131" mass="14401">MIHAPVLPAAGMRPTSLVGAPYMHLGRDPVRGIDCWGVVLLCKPGVPDYAFDPAARAAFARSVLEAWRDARWVELTEPADRCLVMLDRSHAGVWWRGRVVHATREDGVRSDPAGDLSLLGYPAPRFGEWIG</sequence>
<reference evidence="1 2" key="1">
    <citation type="submission" date="2016-10" db="EMBL/GenBank/DDBJ databases">
        <authorList>
            <person name="de Groot N.N."/>
        </authorList>
    </citation>
    <scope>NUCLEOTIDE SEQUENCE [LARGE SCALE GENOMIC DNA]</scope>
    <source>
        <strain evidence="1 2">CGMCC 1.11030</strain>
    </source>
</reference>
<dbReference type="STRING" id="1114924.SAMN05216258_1702"/>
<dbReference type="EMBL" id="FOQH01000068">
    <property type="protein sequence ID" value="SFJ37901.1"/>
    <property type="molecule type" value="Genomic_DNA"/>
</dbReference>
<protein>
    <recommendedName>
        <fullName evidence="3">NlpC/P60 family protein</fullName>
    </recommendedName>
</protein>
<dbReference type="AlphaFoldDB" id="A0A1I3QX76"/>
<dbReference type="OrthoDB" id="8481272at2"/>
<evidence type="ECO:0000313" key="1">
    <source>
        <dbReference type="EMBL" id="SFJ37901.1"/>
    </source>
</evidence>
<evidence type="ECO:0008006" key="3">
    <source>
        <dbReference type="Google" id="ProtNLM"/>
    </source>
</evidence>
<gene>
    <name evidence="1" type="ORF">SAMN05216258_1702</name>
</gene>
<name>A0A1I3QX76_9RHOB</name>
<keyword evidence="2" id="KW-1185">Reference proteome</keyword>
<dbReference type="Proteomes" id="UP000199377">
    <property type="component" value="Unassembled WGS sequence"/>
</dbReference>
<proteinExistence type="predicted"/>
<evidence type="ECO:0000313" key="2">
    <source>
        <dbReference type="Proteomes" id="UP000199377"/>
    </source>
</evidence>